<keyword evidence="1" id="KW-1133">Transmembrane helix</keyword>
<evidence type="ECO:0000313" key="2">
    <source>
        <dbReference type="EMBL" id="CCC49671.1"/>
    </source>
</evidence>
<dbReference type="AlphaFoldDB" id="G0U0S1"/>
<dbReference type="EMBL" id="HE573024">
    <property type="protein sequence ID" value="CCC49671.1"/>
    <property type="molecule type" value="Genomic_DNA"/>
</dbReference>
<feature type="transmembrane region" description="Helical" evidence="1">
    <location>
        <begin position="96"/>
        <end position="120"/>
    </location>
</feature>
<evidence type="ECO:0000256" key="1">
    <source>
        <dbReference type="SAM" id="Phobius"/>
    </source>
</evidence>
<gene>
    <name evidence="2" type="ORF">TVY486_0802800</name>
</gene>
<keyword evidence="1" id="KW-0812">Transmembrane</keyword>
<organism evidence="2">
    <name type="scientific">Trypanosoma vivax (strain Y486)</name>
    <dbReference type="NCBI Taxonomy" id="1055687"/>
    <lineage>
        <taxon>Eukaryota</taxon>
        <taxon>Discoba</taxon>
        <taxon>Euglenozoa</taxon>
        <taxon>Kinetoplastea</taxon>
        <taxon>Metakinetoplastina</taxon>
        <taxon>Trypanosomatida</taxon>
        <taxon>Trypanosomatidae</taxon>
        <taxon>Trypanosoma</taxon>
        <taxon>Duttonella</taxon>
    </lineage>
</organism>
<name>G0U0S1_TRYVY</name>
<protein>
    <submittedName>
        <fullName evidence="2">Uncharacterized protein</fullName>
    </submittedName>
</protein>
<feature type="transmembrane region" description="Helical" evidence="1">
    <location>
        <begin position="30"/>
        <end position="54"/>
    </location>
</feature>
<proteinExistence type="predicted"/>
<dbReference type="VEuPathDB" id="TriTrypDB:TvY486_0802800"/>
<accession>G0U0S1</accession>
<keyword evidence="1" id="KW-0472">Membrane</keyword>
<reference evidence="2" key="1">
    <citation type="journal article" date="2012" name="Proc. Natl. Acad. Sci. U.S.A.">
        <title>Antigenic diversity is generated by distinct evolutionary mechanisms in African trypanosome species.</title>
        <authorList>
            <person name="Jackson A.P."/>
            <person name="Berry A."/>
            <person name="Aslett M."/>
            <person name="Allison H.C."/>
            <person name="Burton P."/>
            <person name="Vavrova-Anderson J."/>
            <person name="Brown R."/>
            <person name="Browne H."/>
            <person name="Corton N."/>
            <person name="Hauser H."/>
            <person name="Gamble J."/>
            <person name="Gilderthorp R."/>
            <person name="Marcello L."/>
            <person name="McQuillan J."/>
            <person name="Otto T.D."/>
            <person name="Quail M.A."/>
            <person name="Sanders M.J."/>
            <person name="van Tonder A."/>
            <person name="Ginger M.L."/>
            <person name="Field M.C."/>
            <person name="Barry J.D."/>
            <person name="Hertz-Fowler C."/>
            <person name="Berriman M."/>
        </authorList>
    </citation>
    <scope>NUCLEOTIDE SEQUENCE</scope>
    <source>
        <strain evidence="2">Y486</strain>
    </source>
</reference>
<sequence>MAQAPGANPSTGVAVPAQLHNHRRVFFNRWCAHTSVMVALFPIALLTIFGISVASGTLVGYLHSAVHSGVWLPSQLVSVLMQFRPLELEAVDVLDVQLMVVFFFVCYASKLLLHHVVDIVRYLKISRRRLNMAK</sequence>